<dbReference type="PATRIC" id="fig|520762.4.peg.20"/>
<dbReference type="STRING" id="520762.AN619_00180"/>
<accession>A0A140LEL3</accession>
<dbReference type="InterPro" id="IPR010327">
    <property type="entry name" value="FldB/FldC_alpha/beta"/>
</dbReference>
<dbReference type="PANTHER" id="PTHR32329:SF2">
    <property type="entry name" value="BIFUNCTIONAL PROTEIN [INCLUDES 2-HYDROXYACYL-COA DEHYDRATASE (N-TER) AND ITS ACTIVATOR DOMAIN (C_TERM)"/>
    <property type="match status" value="1"/>
</dbReference>
<dbReference type="OrthoDB" id="9780120at2"/>
<reference evidence="1 2" key="1">
    <citation type="submission" date="2015-12" db="EMBL/GenBank/DDBJ databases">
        <title>Draft genome sequence of the thermoanaerobe Thermotalea metallivorans, an isolate from the runoff channel of the Great Artesian Basin, Australia.</title>
        <authorList>
            <person name="Patel B.K."/>
        </authorList>
    </citation>
    <scope>NUCLEOTIDE SEQUENCE [LARGE SCALE GENOMIC DNA]</scope>
    <source>
        <strain evidence="1 2">B2-1</strain>
    </source>
</reference>
<protein>
    <recommendedName>
        <fullName evidence="3">DUF2229 domain-containing protein</fullName>
    </recommendedName>
</protein>
<evidence type="ECO:0008006" key="3">
    <source>
        <dbReference type="Google" id="ProtNLM"/>
    </source>
</evidence>
<organism evidence="1 2">
    <name type="scientific">Thermotalea metallivorans</name>
    <dbReference type="NCBI Taxonomy" id="520762"/>
    <lineage>
        <taxon>Bacteria</taxon>
        <taxon>Bacillati</taxon>
        <taxon>Bacillota</taxon>
        <taxon>Clostridia</taxon>
        <taxon>Peptostreptococcales</taxon>
        <taxon>Thermotaleaceae</taxon>
        <taxon>Thermotalea</taxon>
    </lineage>
</organism>
<evidence type="ECO:0000313" key="1">
    <source>
        <dbReference type="EMBL" id="KXG78988.1"/>
    </source>
</evidence>
<dbReference type="Proteomes" id="UP000070456">
    <property type="component" value="Unassembled WGS sequence"/>
</dbReference>
<proteinExistence type="predicted"/>
<gene>
    <name evidence="1" type="ORF">AN619_00180</name>
</gene>
<dbReference type="Gene3D" id="3.40.50.11900">
    <property type="match status" value="1"/>
</dbReference>
<sequence>MKVTFPYMGSTLVYRKLLEMLGHEPVSPPKPSQKTIDLGVKHSPEFACFPMKVIMGSYLEALEMGAEVILTSGGHGPCRAGFYGEMHKRILNNLGYHVDVWVFDSIKRDYATFMHHVKKLKGDNSWLKLWRILKLLYQVAKDMDQFEMQLQTKRAYEVKKGDCTRIWENIQQIYDGVNSEKDLDEARQRCQALIDGIAIVEVPEEQRIRIGIVGEIYVVMESAVNMKMEETLGGLGCEVRRGHYLSHWIENNMIPKPFSKSHEEEILKKGEKYIEIQIGGHAKETMGHIVDYYDQGFDGIIHLMPFGCLPELVSQSIMPKLMEDLGIPVLTIALDEQTGIANNLTRIEAFLDLIRNKKRNRRWKVS</sequence>
<name>A0A140LEL3_9FIRM</name>
<evidence type="ECO:0000313" key="2">
    <source>
        <dbReference type="Proteomes" id="UP000070456"/>
    </source>
</evidence>
<dbReference type="PANTHER" id="PTHR32329">
    <property type="entry name" value="BIFUNCTIONAL PROTEIN [INCLUDES 2-HYDROXYACYL-COA DEHYDRATASE (N-TER) AND ITS ACTIVATOR DOMAIN (C_TERM)-RELATED"/>
    <property type="match status" value="1"/>
</dbReference>
<dbReference type="Pfam" id="PF06050">
    <property type="entry name" value="HGD-D"/>
    <property type="match status" value="1"/>
</dbReference>
<dbReference type="AlphaFoldDB" id="A0A140LEL3"/>
<keyword evidence="2" id="KW-1185">Reference proteome</keyword>
<dbReference type="RefSeq" id="WP_068553843.1">
    <property type="nucleotide sequence ID" value="NZ_LOEE01000002.1"/>
</dbReference>
<comment type="caution">
    <text evidence="1">The sequence shown here is derived from an EMBL/GenBank/DDBJ whole genome shotgun (WGS) entry which is preliminary data.</text>
</comment>
<dbReference type="InterPro" id="IPR051805">
    <property type="entry name" value="Dehydratase_Activator_Redct"/>
</dbReference>
<dbReference type="EMBL" id="LOEE01000002">
    <property type="protein sequence ID" value="KXG78988.1"/>
    <property type="molecule type" value="Genomic_DNA"/>
</dbReference>